<dbReference type="PANTHER" id="PTHR47926">
    <property type="entry name" value="PENTATRICOPEPTIDE REPEAT-CONTAINING PROTEIN"/>
    <property type="match status" value="1"/>
</dbReference>
<proteinExistence type="predicted"/>
<evidence type="ECO:0000313" key="4">
    <source>
        <dbReference type="RefSeq" id="XP_039125278.1"/>
    </source>
</evidence>
<dbReference type="FunFam" id="1.25.40.10:FF:001216">
    <property type="entry name" value="Pentatricopeptide repeat-containing protein mitochondrial"/>
    <property type="match status" value="1"/>
</dbReference>
<feature type="repeat" description="PPR" evidence="2">
    <location>
        <begin position="625"/>
        <end position="659"/>
    </location>
</feature>
<dbReference type="Pfam" id="PF20431">
    <property type="entry name" value="E_motif"/>
    <property type="match status" value="1"/>
</dbReference>
<dbReference type="GeneID" id="120261447"/>
<feature type="repeat" description="PPR" evidence="2">
    <location>
        <begin position="190"/>
        <end position="224"/>
    </location>
</feature>
<reference evidence="4" key="1">
    <citation type="submission" date="2025-08" db="UniProtKB">
        <authorList>
            <consortium name="RefSeq"/>
        </authorList>
    </citation>
    <scope>IDENTIFICATION</scope>
</reference>
<evidence type="ECO:0000256" key="2">
    <source>
        <dbReference type="PROSITE-ProRule" id="PRU00708"/>
    </source>
</evidence>
<keyword evidence="1" id="KW-0677">Repeat</keyword>
<dbReference type="Proteomes" id="UP001515500">
    <property type="component" value="Chromosome 5"/>
</dbReference>
<dbReference type="FunFam" id="1.25.40.10:FF:000090">
    <property type="entry name" value="Pentatricopeptide repeat-containing protein, chloroplastic"/>
    <property type="match status" value="1"/>
</dbReference>
<evidence type="ECO:0000256" key="1">
    <source>
        <dbReference type="ARBA" id="ARBA00022737"/>
    </source>
</evidence>
<dbReference type="SUPFAM" id="SSF48452">
    <property type="entry name" value="TPR-like"/>
    <property type="match status" value="1"/>
</dbReference>
<feature type="repeat" description="PPR" evidence="2">
    <location>
        <begin position="590"/>
        <end position="624"/>
    </location>
</feature>
<dbReference type="Gene3D" id="1.25.40.10">
    <property type="entry name" value="Tetratricopeptide repeat domain"/>
    <property type="match status" value="6"/>
</dbReference>
<dbReference type="RefSeq" id="XP_039125278.1">
    <property type="nucleotide sequence ID" value="XM_039269344.1"/>
</dbReference>
<dbReference type="InterPro" id="IPR046848">
    <property type="entry name" value="E_motif"/>
</dbReference>
<protein>
    <submittedName>
        <fullName evidence="4">Pentatricopeptide repeat-containing protein At4g39952, mitochondrial</fullName>
    </submittedName>
</protein>
<dbReference type="Pfam" id="PF01535">
    <property type="entry name" value="PPR"/>
    <property type="match status" value="5"/>
</dbReference>
<name>A0AB40BE74_DIOCR</name>
<dbReference type="PROSITE" id="PS51375">
    <property type="entry name" value="PPR"/>
    <property type="match status" value="8"/>
</dbReference>
<sequence>MLKRSIPLLAAVRSSASSPLNSLTLHNLISSPNLHLQTLLQIHALILTSGNSTNPFFTSKLISLYASFRRPDLSSLLFSTFPSELHDAFLWNSIVKARFSNSDFNAALRLYRLMRASGFPPDHFTAPMVVSACAELLWVCFGSCIHGDCVKFGLLSGDFVAVGSSLVYMYCKFGLVCDALKVFDEMPLRDVVSWTALIVGCVRNGEFGLGLSCFREMLCVGERVNSRTVDGVLQACAGLAALQEGRCVHGFCLKIGIELSFVNMYSKCDSLEDVVLAFEELPEKDVVSYTAVVGVYARKGLTAECLELFRDMMVSGLEPDGVFIGCMLTGFVNSGSITDGKAFHGVILKRNFLIDTLVGNSLISMYCKFEKLGIAEKIFYNMFERNTESWNLLICGYGKMGSDVKCLDLFREMYAHGLDTVADCNILVPVISSCSQLGALSLGQSVHCYKLKNILPNDATSVHNALVGMYGRCGRFDLARSIFDGMSRDVVTWNTLIATYAHLGYSNEALSLFDQMLAEDIKPTSAALMSALSACSNIAALHRGTQMHNYIREMGLECDVSVCTALVDMYAKCGQIKTSREIFDSMPVKDIVAWNVMISAYGIHGYANEALEIFKEVERSGLEPNGVTFLAILSACSHGGLIEEGKTIFARMSDYGIAPTVKHYACMVDILGRSGNLSDAEAMVLSMPIKPDGGIWGALLGACRAHNNVDKGEHAARMALESDPENEGYYTSLSNMYGSAGRWEEVGRIRGLMKDRGVRKRAGWSALELDGRVLIFTVGDISRPYSKSMPLLLENLCRQMEASCYNLENELSINISSDIY</sequence>
<dbReference type="AlphaFoldDB" id="A0AB40BE74"/>
<organism evidence="3 4">
    <name type="scientific">Dioscorea cayennensis subsp. rotundata</name>
    <name type="common">White Guinea yam</name>
    <name type="synonym">Dioscorea rotundata</name>
    <dbReference type="NCBI Taxonomy" id="55577"/>
    <lineage>
        <taxon>Eukaryota</taxon>
        <taxon>Viridiplantae</taxon>
        <taxon>Streptophyta</taxon>
        <taxon>Embryophyta</taxon>
        <taxon>Tracheophyta</taxon>
        <taxon>Spermatophyta</taxon>
        <taxon>Magnoliopsida</taxon>
        <taxon>Liliopsida</taxon>
        <taxon>Dioscoreales</taxon>
        <taxon>Dioscoreaceae</taxon>
        <taxon>Dioscorea</taxon>
    </lineage>
</organism>
<dbReference type="InterPro" id="IPR002885">
    <property type="entry name" value="PPR_rpt"/>
</dbReference>
<evidence type="ECO:0000313" key="3">
    <source>
        <dbReference type="Proteomes" id="UP001515500"/>
    </source>
</evidence>
<feature type="repeat" description="PPR" evidence="2">
    <location>
        <begin position="489"/>
        <end position="523"/>
    </location>
</feature>
<dbReference type="GO" id="GO:0003723">
    <property type="term" value="F:RNA binding"/>
    <property type="evidence" value="ECO:0007669"/>
    <property type="project" value="InterPro"/>
</dbReference>
<accession>A0AB40BE74</accession>
<dbReference type="InterPro" id="IPR046960">
    <property type="entry name" value="PPR_At4g14850-like_plant"/>
</dbReference>
<dbReference type="Pfam" id="PF13041">
    <property type="entry name" value="PPR_2"/>
    <property type="match status" value="2"/>
</dbReference>
<dbReference type="NCBIfam" id="TIGR00756">
    <property type="entry name" value="PPR"/>
    <property type="match status" value="8"/>
</dbReference>
<dbReference type="GO" id="GO:0009451">
    <property type="term" value="P:RNA modification"/>
    <property type="evidence" value="ECO:0007669"/>
    <property type="project" value="InterPro"/>
</dbReference>
<gene>
    <name evidence="4" type="primary">LOC120261447</name>
</gene>
<dbReference type="FunFam" id="1.25.40.10:FF:000361">
    <property type="entry name" value="Pentatricopeptide repeat-containing protein chloroplastic"/>
    <property type="match status" value="1"/>
</dbReference>
<dbReference type="PANTHER" id="PTHR47926:SF397">
    <property type="entry name" value="(WILD MALAYSIAN BANANA) HYPOTHETICAL PROTEIN"/>
    <property type="match status" value="1"/>
</dbReference>
<feature type="repeat" description="PPR" evidence="2">
    <location>
        <begin position="386"/>
        <end position="420"/>
    </location>
</feature>
<dbReference type="InterPro" id="IPR011990">
    <property type="entry name" value="TPR-like_helical_dom_sf"/>
</dbReference>
<feature type="repeat" description="PPR" evidence="2">
    <location>
        <begin position="87"/>
        <end position="121"/>
    </location>
</feature>
<keyword evidence="3" id="KW-1185">Reference proteome</keyword>
<feature type="repeat" description="PPR" evidence="2">
    <location>
        <begin position="726"/>
        <end position="760"/>
    </location>
</feature>
<dbReference type="FunFam" id="1.25.40.10:FF:000344">
    <property type="entry name" value="Pentatricopeptide repeat-containing protein"/>
    <property type="match status" value="1"/>
</dbReference>
<feature type="repeat" description="PPR" evidence="2">
    <location>
        <begin position="285"/>
        <end position="319"/>
    </location>
</feature>